<dbReference type="InterPro" id="IPR006474">
    <property type="entry name" value="Helicase_Cas3_CRISPR-ass_core"/>
</dbReference>
<evidence type="ECO:0000313" key="14">
    <source>
        <dbReference type="Proteomes" id="UP001597362"/>
    </source>
</evidence>
<dbReference type="SMART" id="SM00490">
    <property type="entry name" value="HELICc"/>
    <property type="match status" value="1"/>
</dbReference>
<proteinExistence type="inferred from homology"/>
<organism evidence="13 14">
    <name type="scientific">Paenibacillus yanchengensis</name>
    <dbReference type="NCBI Taxonomy" id="2035833"/>
    <lineage>
        <taxon>Bacteria</taxon>
        <taxon>Bacillati</taxon>
        <taxon>Bacillota</taxon>
        <taxon>Bacilli</taxon>
        <taxon>Bacillales</taxon>
        <taxon>Paenibacillaceae</taxon>
        <taxon>Paenibacillus</taxon>
    </lineage>
</organism>
<comment type="similarity">
    <text evidence="2">In the central section; belongs to the CRISPR-associated helicase Cas3 family.</text>
</comment>
<dbReference type="SUPFAM" id="SSF52540">
    <property type="entry name" value="P-loop containing nucleoside triphosphate hydrolases"/>
    <property type="match status" value="1"/>
</dbReference>
<comment type="similarity">
    <text evidence="1">In the N-terminal section; belongs to the CRISPR-associated nuclease Cas3-HD family.</text>
</comment>
<evidence type="ECO:0000259" key="10">
    <source>
        <dbReference type="PROSITE" id="PS51192"/>
    </source>
</evidence>
<dbReference type="InterPro" id="IPR054712">
    <property type="entry name" value="Cas3-like_dom"/>
</dbReference>
<dbReference type="InterPro" id="IPR052511">
    <property type="entry name" value="ATP-dep_Helicase"/>
</dbReference>
<keyword evidence="6" id="KW-0378">Hydrolase</keyword>
<feature type="domain" description="HD Cas3-type" evidence="12">
    <location>
        <begin position="9"/>
        <end position="208"/>
    </location>
</feature>
<dbReference type="SMART" id="SM00471">
    <property type="entry name" value="HDc"/>
    <property type="match status" value="1"/>
</dbReference>
<dbReference type="InterPro" id="IPR038257">
    <property type="entry name" value="CRISPR-assoc_Cas3_HD_sf"/>
</dbReference>
<dbReference type="Pfam" id="PF22590">
    <property type="entry name" value="Cas3-like_C_2"/>
    <property type="match status" value="1"/>
</dbReference>
<keyword evidence="3" id="KW-0540">Nuclease</keyword>
<keyword evidence="9" id="KW-0051">Antiviral defense</keyword>
<dbReference type="NCBIfam" id="TIGR01596">
    <property type="entry name" value="cas3_HD"/>
    <property type="match status" value="1"/>
</dbReference>
<gene>
    <name evidence="13" type="primary">cas3</name>
    <name evidence="13" type="ORF">ACFSJH_07530</name>
</gene>
<keyword evidence="7" id="KW-0347">Helicase</keyword>
<protein>
    <submittedName>
        <fullName evidence="13">CRISPR-associated helicase Cas3</fullName>
    </submittedName>
</protein>
<dbReference type="InterPro" id="IPR006483">
    <property type="entry name" value="CRISPR-assoc_Cas3_HD"/>
</dbReference>
<dbReference type="Gene3D" id="3.40.50.300">
    <property type="entry name" value="P-loop containing nucleotide triphosphate hydrolases"/>
    <property type="match status" value="2"/>
</dbReference>
<dbReference type="SUPFAM" id="SSF109604">
    <property type="entry name" value="HD-domain/PDEase-like"/>
    <property type="match status" value="1"/>
</dbReference>
<evidence type="ECO:0000259" key="12">
    <source>
        <dbReference type="PROSITE" id="PS51643"/>
    </source>
</evidence>
<dbReference type="PROSITE" id="PS51194">
    <property type="entry name" value="HELICASE_CTER"/>
    <property type="match status" value="1"/>
</dbReference>
<evidence type="ECO:0000256" key="8">
    <source>
        <dbReference type="ARBA" id="ARBA00022840"/>
    </source>
</evidence>
<dbReference type="PROSITE" id="PS51192">
    <property type="entry name" value="HELICASE_ATP_BIND_1"/>
    <property type="match status" value="1"/>
</dbReference>
<dbReference type="CDD" id="cd09641">
    <property type="entry name" value="Cas3''_I"/>
    <property type="match status" value="1"/>
</dbReference>
<dbReference type="Pfam" id="PF00270">
    <property type="entry name" value="DEAD"/>
    <property type="match status" value="1"/>
</dbReference>
<evidence type="ECO:0000259" key="11">
    <source>
        <dbReference type="PROSITE" id="PS51194"/>
    </source>
</evidence>
<dbReference type="EMBL" id="JBHUHO010000020">
    <property type="protein sequence ID" value="MFD2115581.1"/>
    <property type="molecule type" value="Genomic_DNA"/>
</dbReference>
<keyword evidence="8" id="KW-0067">ATP-binding</keyword>
<dbReference type="PROSITE" id="PS51643">
    <property type="entry name" value="HD_CAS3"/>
    <property type="match status" value="1"/>
</dbReference>
<dbReference type="InterPro" id="IPR027417">
    <property type="entry name" value="P-loop_NTPase"/>
</dbReference>
<reference evidence="14" key="1">
    <citation type="journal article" date="2019" name="Int. J. Syst. Evol. Microbiol.">
        <title>The Global Catalogue of Microorganisms (GCM) 10K type strain sequencing project: providing services to taxonomists for standard genome sequencing and annotation.</title>
        <authorList>
            <consortium name="The Broad Institute Genomics Platform"/>
            <consortium name="The Broad Institute Genome Sequencing Center for Infectious Disease"/>
            <person name="Wu L."/>
            <person name="Ma J."/>
        </authorList>
    </citation>
    <scope>NUCLEOTIDE SEQUENCE [LARGE SCALE GENOMIC DNA]</scope>
    <source>
        <strain evidence="14">GH52</strain>
    </source>
</reference>
<dbReference type="Proteomes" id="UP001597362">
    <property type="component" value="Unassembled WGS sequence"/>
</dbReference>
<sequence length="818" mass="92920">MYIAHIREQDQAIQSVREHLLGVQQLAEQFGAKIGVKHVAGLAGLLHDLGKYTDQFKDYIWQAVFHPERAQKRGSIDHSTAGGKLLFDRYHTQHHDQPQAKYLYMVAEVAGNAIISHHSYLRDFLSPQLASEYLQRVQDKPAEELQYEQACQLFFAEVMSEEELDRYAARAAEEIESYLHKSVADSLENKLLFLSKYVFSAVIDADRTNTRRFEEQVIEPILSLEEEKAERKQLLEGYYVKLMKKLASFKEGSDQESVINQLRAEMSENCDSYAEKATDMYTLSIPTGGGKTLASFRYGLKHAILHGKQKIIYIIPYTTILEQNAQEIRQIIADDQHLLEHHSNVIEDSGDDEQLDGWSNTVQKLQLAKDNWDAPIIFTTMVQFLNVFYMKGSRNIRRLHQLSEAVIIFDEVQKVPIHTVSLFNWSLNFLRNYAASSIVLCTATQPALNFVEHKLQINKETEITSHLPAIATAFKRVEMVDLATKETMDSTQLASFVVEQLVEVRSVLVILNTKAVVARLYELLADLSVQVYHLSTAMCPAHRKAILEEVKQRLKGGQPVVCVSTQLIEAGVDISFECVVRSLAGLDSMAQAAGRCNRHGEWERRNVYLIDHAEERLDRLTEIRVGKEITKQILIDVTNDPTMHGGDLLSASAIQWYFERFYSKLSGELNYPIQPLSKDMTSLLLGHRQEQRSYYQAYVAQYKKALPLFMTSSMRTAADHFAVIANYTKSVIVPYQAKGKEIIAALNGQLDIDELSDWLKLAQQYTVNLYEGELRALNQQGGIVSLFDGKVFALLETSYSAEFGVDVRGNSESEFLAY</sequence>
<dbReference type="PANTHER" id="PTHR47962:SF5">
    <property type="entry name" value="ATP-DEPENDENT HELICASE LHR-RELATED"/>
    <property type="match status" value="1"/>
</dbReference>
<dbReference type="InterPro" id="IPR001650">
    <property type="entry name" value="Helicase_C-like"/>
</dbReference>
<keyword evidence="5" id="KW-0547">Nucleotide-binding</keyword>
<dbReference type="InterPro" id="IPR014001">
    <property type="entry name" value="Helicase_ATP-bd"/>
</dbReference>
<dbReference type="Gene3D" id="1.10.3210.30">
    <property type="match status" value="1"/>
</dbReference>
<dbReference type="PANTHER" id="PTHR47962">
    <property type="entry name" value="ATP-DEPENDENT HELICASE LHR-RELATED-RELATED"/>
    <property type="match status" value="1"/>
</dbReference>
<feature type="domain" description="Helicase ATP-binding" evidence="10">
    <location>
        <begin position="272"/>
        <end position="463"/>
    </location>
</feature>
<evidence type="ECO:0000256" key="6">
    <source>
        <dbReference type="ARBA" id="ARBA00022801"/>
    </source>
</evidence>
<feature type="domain" description="Helicase C-terminal" evidence="11">
    <location>
        <begin position="497"/>
        <end position="646"/>
    </location>
</feature>
<dbReference type="InterPro" id="IPR011545">
    <property type="entry name" value="DEAD/DEAH_box_helicase_dom"/>
</dbReference>
<evidence type="ECO:0000313" key="13">
    <source>
        <dbReference type="EMBL" id="MFD2115581.1"/>
    </source>
</evidence>
<evidence type="ECO:0000256" key="9">
    <source>
        <dbReference type="ARBA" id="ARBA00023118"/>
    </source>
</evidence>
<keyword evidence="14" id="KW-1185">Reference proteome</keyword>
<dbReference type="RefSeq" id="WP_377770869.1">
    <property type="nucleotide sequence ID" value="NZ_JBHUHO010000020.1"/>
</dbReference>
<dbReference type="CDD" id="cd17930">
    <property type="entry name" value="DEXHc_cas3"/>
    <property type="match status" value="1"/>
</dbReference>
<evidence type="ECO:0000256" key="1">
    <source>
        <dbReference type="ARBA" id="ARBA00006847"/>
    </source>
</evidence>
<dbReference type="InterPro" id="IPR006674">
    <property type="entry name" value="HD_domain"/>
</dbReference>
<dbReference type="NCBIfam" id="TIGR01587">
    <property type="entry name" value="cas3_core"/>
    <property type="match status" value="1"/>
</dbReference>
<name>A0ABW4YIQ9_9BACL</name>
<evidence type="ECO:0000256" key="3">
    <source>
        <dbReference type="ARBA" id="ARBA00022722"/>
    </source>
</evidence>
<keyword evidence="4" id="KW-0479">Metal-binding</keyword>
<evidence type="ECO:0000256" key="4">
    <source>
        <dbReference type="ARBA" id="ARBA00022723"/>
    </source>
</evidence>
<evidence type="ECO:0000256" key="2">
    <source>
        <dbReference type="ARBA" id="ARBA00009046"/>
    </source>
</evidence>
<evidence type="ECO:0000256" key="7">
    <source>
        <dbReference type="ARBA" id="ARBA00022806"/>
    </source>
</evidence>
<evidence type="ECO:0000256" key="5">
    <source>
        <dbReference type="ARBA" id="ARBA00022741"/>
    </source>
</evidence>
<comment type="caution">
    <text evidence="13">The sequence shown here is derived from an EMBL/GenBank/DDBJ whole genome shotgun (WGS) entry which is preliminary data.</text>
</comment>
<dbReference type="Pfam" id="PF01966">
    <property type="entry name" value="HD"/>
    <property type="match status" value="1"/>
</dbReference>
<dbReference type="InterPro" id="IPR003607">
    <property type="entry name" value="HD/PDEase_dom"/>
</dbReference>
<accession>A0ABW4YIQ9</accession>